<name>A0A6G1D5G0_9ORYZ</name>
<dbReference type="Pfam" id="PF03478">
    <property type="entry name" value="Beta-prop_KIB1-4"/>
    <property type="match status" value="2"/>
</dbReference>
<feature type="domain" description="KIB1-4 beta-propeller" evidence="1">
    <location>
        <begin position="191"/>
        <end position="406"/>
    </location>
</feature>
<dbReference type="AlphaFoldDB" id="A0A6G1D5G0"/>
<organism evidence="2 3">
    <name type="scientific">Oryza meyeriana var. granulata</name>
    <dbReference type="NCBI Taxonomy" id="110450"/>
    <lineage>
        <taxon>Eukaryota</taxon>
        <taxon>Viridiplantae</taxon>
        <taxon>Streptophyta</taxon>
        <taxon>Embryophyta</taxon>
        <taxon>Tracheophyta</taxon>
        <taxon>Spermatophyta</taxon>
        <taxon>Magnoliopsida</taxon>
        <taxon>Liliopsida</taxon>
        <taxon>Poales</taxon>
        <taxon>Poaceae</taxon>
        <taxon>BOP clade</taxon>
        <taxon>Oryzoideae</taxon>
        <taxon>Oryzeae</taxon>
        <taxon>Oryzinae</taxon>
        <taxon>Oryza</taxon>
        <taxon>Oryza meyeriana</taxon>
    </lineage>
</organism>
<dbReference type="InterPro" id="IPR005174">
    <property type="entry name" value="KIB1-4_b-propeller"/>
</dbReference>
<feature type="domain" description="KIB1-4 beta-propeller" evidence="1">
    <location>
        <begin position="39"/>
        <end position="147"/>
    </location>
</feature>
<evidence type="ECO:0000313" key="2">
    <source>
        <dbReference type="EMBL" id="KAF0907617.1"/>
    </source>
</evidence>
<protein>
    <recommendedName>
        <fullName evidence="1">KIB1-4 beta-propeller domain-containing protein</fullName>
    </recommendedName>
</protein>
<gene>
    <name evidence="2" type="ORF">E2562_018418</name>
</gene>
<dbReference type="OrthoDB" id="679467at2759"/>
<comment type="caution">
    <text evidence="2">The sequence shown here is derived from an EMBL/GenBank/DDBJ whole genome shotgun (WGS) entry which is preliminary data.</text>
</comment>
<evidence type="ECO:0000259" key="1">
    <source>
        <dbReference type="Pfam" id="PF03478"/>
    </source>
</evidence>
<dbReference type="Proteomes" id="UP000479710">
    <property type="component" value="Unassembled WGS sequence"/>
</dbReference>
<proteinExistence type="predicted"/>
<dbReference type="EMBL" id="SPHZ02000007">
    <property type="protein sequence ID" value="KAF0907617.1"/>
    <property type="molecule type" value="Genomic_DNA"/>
</dbReference>
<dbReference type="PANTHER" id="PTHR33127">
    <property type="entry name" value="TRANSMEMBRANE PROTEIN"/>
    <property type="match status" value="1"/>
</dbReference>
<sequence length="466" mass="52718">MMGASSTCSPNAKGDATKPWAVQFDGARKSFVSPFDRSSSVFEANVPAAHRKRCIGGHGDWSLMLDVLTKECFLLSFTSHAKIPLPPLLDLPKERLDLIFNCALSSQTPPDCTVMVAVCRGKSLLYCRPNDSRWSLLPINSFNGCEDDADEFDVWGTNHQERLMPSSPHRKKRFLDVFDLVSKKKYSINVSIPLPTAKDDTGSQILHFAKNGWLVLSRGNHSFFLVNPFKNSPDNAIVLPPEYHSPLPGSPDFVVVTTESVPSGTVVTIKTWRIGDEDWKEESFENDVPFFMASHNPVFFEGDFYCLDVNARLGVFNPDTMEWSVLDEPDPIPMDDDGEQLCFEYGYKHLVEWKGELLAFFRDSGAEDGSISLFKLDRTQMVWSVLDGLKDGIMFWDRKNVVARSAPPGEDHLCNKMFLPNFTESDGGGREHAFYCLEKKEYDPCFYGLKEPINRIWFEPNLDYLQ</sequence>
<reference evidence="2 3" key="1">
    <citation type="submission" date="2019-11" db="EMBL/GenBank/DDBJ databases">
        <title>Whole genome sequence of Oryza granulata.</title>
        <authorList>
            <person name="Li W."/>
        </authorList>
    </citation>
    <scope>NUCLEOTIDE SEQUENCE [LARGE SCALE GENOMIC DNA]</scope>
    <source>
        <strain evidence="3">cv. Menghai</strain>
        <tissue evidence="2">Leaf</tissue>
    </source>
</reference>
<evidence type="ECO:0000313" key="3">
    <source>
        <dbReference type="Proteomes" id="UP000479710"/>
    </source>
</evidence>
<keyword evidence="3" id="KW-1185">Reference proteome</keyword>
<dbReference type="PANTHER" id="PTHR33127:SF90">
    <property type="entry name" value="F-BOX DOMAIN-CONTAINING PROTEIN"/>
    <property type="match status" value="1"/>
</dbReference>
<accession>A0A6G1D5G0</accession>